<organism evidence="1 2">
    <name type="scientific">Dokdonella immobilis</name>
    <dbReference type="NCBI Taxonomy" id="578942"/>
    <lineage>
        <taxon>Bacteria</taxon>
        <taxon>Pseudomonadati</taxon>
        <taxon>Pseudomonadota</taxon>
        <taxon>Gammaproteobacteria</taxon>
        <taxon>Lysobacterales</taxon>
        <taxon>Rhodanobacteraceae</taxon>
        <taxon>Dokdonella</taxon>
    </lineage>
</organism>
<reference evidence="1 2" key="1">
    <citation type="submission" date="2016-10" db="EMBL/GenBank/DDBJ databases">
        <authorList>
            <person name="de Groot N.N."/>
        </authorList>
    </citation>
    <scope>NUCLEOTIDE SEQUENCE [LARGE SCALE GENOMIC DNA]</scope>
    <source>
        <strain evidence="1 2">CGMCC 1.7659</strain>
    </source>
</reference>
<dbReference type="PROSITE" id="PS51257">
    <property type="entry name" value="PROKAR_LIPOPROTEIN"/>
    <property type="match status" value="1"/>
</dbReference>
<dbReference type="EMBL" id="FOVF01000002">
    <property type="protein sequence ID" value="SFN01184.1"/>
    <property type="molecule type" value="Genomic_DNA"/>
</dbReference>
<dbReference type="AlphaFoldDB" id="A0A1I4VIW3"/>
<keyword evidence="2" id="KW-1185">Reference proteome</keyword>
<evidence type="ECO:0000313" key="2">
    <source>
        <dbReference type="Proteomes" id="UP000198575"/>
    </source>
</evidence>
<evidence type="ECO:0000313" key="1">
    <source>
        <dbReference type="EMBL" id="SFN01184.1"/>
    </source>
</evidence>
<dbReference type="STRING" id="578942.SAMN05216289_102147"/>
<dbReference type="Proteomes" id="UP000198575">
    <property type="component" value="Unassembled WGS sequence"/>
</dbReference>
<accession>A0A1I4VIW3</accession>
<protein>
    <recommendedName>
        <fullName evidence="3">Lipoprotein</fullName>
    </recommendedName>
</protein>
<name>A0A1I4VIW3_9GAMM</name>
<evidence type="ECO:0008006" key="3">
    <source>
        <dbReference type="Google" id="ProtNLM"/>
    </source>
</evidence>
<gene>
    <name evidence="1" type="ORF">SAMN05216289_102147</name>
</gene>
<sequence>MRATATALVCLLLGACAGGGPEKLVADACVKEVDQRLAGKTYEVDADKLLTSAAKADAADTYQVSGPVVFDRGLASEFTQMLKCKARVDGKTASVISIEFIWSMEDLKKAE</sequence>
<proteinExistence type="predicted"/>